<accession>A0ACC2MC73</accession>
<dbReference type="Proteomes" id="UP001234297">
    <property type="component" value="Chromosome 2"/>
</dbReference>
<protein>
    <submittedName>
        <fullName evidence="1">Uncharacterized protein</fullName>
    </submittedName>
</protein>
<keyword evidence="2" id="KW-1185">Reference proteome</keyword>
<sequence length="776" mass="86540">MGYVKSGSKKSWGSILPLRLRSKSVTRFCMFSKVRSAGLIPGSAPVYLNVYDLTPMNGYVYWAGLGIFHSGIEVYGVEYAFGAHDYPTSGVFEVEPRQCPGFKFRKSIFMGTTCLDPIQIREFMERLSVNYNGDTYHLIVKNCNHFCKDICYKLTGNKIPNWVNRLARIGSTCNCILPKALQVSAVRHEPDSEALESEKTRLRSSTFSCLSSISMRQKHLSTPSLFLSSPLKACLPPWELRRSNNNSLKERDREIRSDPSLPLIVAAEHCCSRHRAKTATSTEDPEFQLLPHRRRRSPEPERGPPLRYCRGRRRRKPERKQTTGRYQRFGLGFSGGPLVAVAGIPASACRRRRGVAAAAVVVHSFAIVTADSAFYYVDKRKLSTEVHDHMTKNGIEVRDYGVVESDVASLASGNKEGVDEEKKHNLIWVDPVTGCFALYSKLPSDQVFLQQSPLALAKALKNPVELEGLRKAHIRDGAAVVQYLVWLDIQMQEIYGASGYFLEPEGTNKRKRSETLKLTEVSASDKLEGFRVTKEHFKGLSFPTISSVGPNAAVIHYSPDAKTCLELDADSIYLFDSGAQYQDGTTDITRTVHFGKPSAHEKACYTAVLKGHIALDTAKFPNGTTGLSLDVLARLPLWKDGLDYRHGTGHGIGSFLNVHEGPHQISFRPTALNVALQPSMTVTDEPGYYEDGSFGPHQISFRPTALNVALQPSMTVTDEPGYYEDGSFGIRLENVLIVKEADTKYNFGDKGYLSFEHITWVRSYFSCSPDGEDIRL</sequence>
<evidence type="ECO:0000313" key="2">
    <source>
        <dbReference type="Proteomes" id="UP001234297"/>
    </source>
</evidence>
<dbReference type="EMBL" id="CM056810">
    <property type="protein sequence ID" value="KAJ8643038.1"/>
    <property type="molecule type" value="Genomic_DNA"/>
</dbReference>
<reference evidence="1 2" key="1">
    <citation type="journal article" date="2022" name="Hortic Res">
        <title>A haplotype resolved chromosomal level avocado genome allows analysis of novel avocado genes.</title>
        <authorList>
            <person name="Nath O."/>
            <person name="Fletcher S.J."/>
            <person name="Hayward A."/>
            <person name="Shaw L.M."/>
            <person name="Masouleh A.K."/>
            <person name="Furtado A."/>
            <person name="Henry R.J."/>
            <person name="Mitter N."/>
        </authorList>
    </citation>
    <scope>NUCLEOTIDE SEQUENCE [LARGE SCALE GENOMIC DNA]</scope>
    <source>
        <strain evidence="2">cv. Hass</strain>
    </source>
</reference>
<comment type="caution">
    <text evidence="1">The sequence shown here is derived from an EMBL/GenBank/DDBJ whole genome shotgun (WGS) entry which is preliminary data.</text>
</comment>
<name>A0ACC2MC73_PERAE</name>
<proteinExistence type="predicted"/>
<gene>
    <name evidence="1" type="ORF">MRB53_004786</name>
</gene>
<organism evidence="1 2">
    <name type="scientific">Persea americana</name>
    <name type="common">Avocado</name>
    <dbReference type="NCBI Taxonomy" id="3435"/>
    <lineage>
        <taxon>Eukaryota</taxon>
        <taxon>Viridiplantae</taxon>
        <taxon>Streptophyta</taxon>
        <taxon>Embryophyta</taxon>
        <taxon>Tracheophyta</taxon>
        <taxon>Spermatophyta</taxon>
        <taxon>Magnoliopsida</taxon>
        <taxon>Magnoliidae</taxon>
        <taxon>Laurales</taxon>
        <taxon>Lauraceae</taxon>
        <taxon>Persea</taxon>
    </lineage>
</organism>
<evidence type="ECO:0000313" key="1">
    <source>
        <dbReference type="EMBL" id="KAJ8643038.1"/>
    </source>
</evidence>